<sequence length="658" mass="75181">MSELLLELFSEEIPAFIQKDAEEGYLSIFTKIFEENEIFAKIQVFSGPRRITLYATHLPKVTLPKEIEIKGPSTEAPEAAINGFCKAHNVSKLELSTKLINNQLYYFYIKKVEERQIKEILPEIIVEAINEYSWAKSMFWGNYNIKWIRPLRNILCIFDSEILPLQFGHLAANNVTFGHRLTDNKKLEVTDFEDYKTKLTENYVILERLKREEIIKTSLLEQANSHNLTIKEDLRLIEEVAGLSEFPVVLCGAIPQKFLELPKEVLISSMRTHQKYFCLFDRSENFAPYFLFVSNGQFANSKLVVQGNEKVLSARLSDALYFYKQDISKTLEANLEKLAAVTFHTKLGSLKEKVERITNICKYIDPDNKDLITAAKLCKSDLVSEMVGEFPELQGIMGYYYAKHENLNEEIAVAIRDHYKPQGLSDSVPVGNAALLAIADKLDSLVGLMIAGEAPTGSGDPYALRRQVLGIIRIIIENKLELNLNSLIDFSLKLYSSDKDKDLIISFFEERAKFYFKNEYDISLINAVLDLNLANIKFKLDALKEFLEKEDGKQLLNAYKRASNILGSQNIDGAVEPSLFNTQPEKELFEVTQKLSLQIVDKDYDKALNLLQTLLTPITSFFDNVLVNDSDPKIAKNRLLILQDVCKLFHKIAKFNRL</sequence>
<keyword evidence="4 11" id="KW-0963">Cytoplasm</keyword>
<dbReference type="PATRIC" id="fig|1359193.3.peg.1359"/>
<dbReference type="InterPro" id="IPR008909">
    <property type="entry name" value="DALR_anticod-bd"/>
</dbReference>
<dbReference type="SUPFAM" id="SSF109604">
    <property type="entry name" value="HD-domain/PDEase-like"/>
    <property type="match status" value="1"/>
</dbReference>
<dbReference type="RefSeq" id="WP_045799114.1">
    <property type="nucleotide sequence ID" value="NZ_LAOI01000001.1"/>
</dbReference>
<keyword evidence="7 11" id="KW-0067">ATP-binding</keyword>
<comment type="catalytic activity">
    <reaction evidence="10 11">
        <text>tRNA(Gly) + glycine + ATP = glycyl-tRNA(Gly) + AMP + diphosphate</text>
        <dbReference type="Rhea" id="RHEA:16013"/>
        <dbReference type="Rhea" id="RHEA-COMP:9664"/>
        <dbReference type="Rhea" id="RHEA-COMP:9683"/>
        <dbReference type="ChEBI" id="CHEBI:30616"/>
        <dbReference type="ChEBI" id="CHEBI:33019"/>
        <dbReference type="ChEBI" id="CHEBI:57305"/>
        <dbReference type="ChEBI" id="CHEBI:78442"/>
        <dbReference type="ChEBI" id="CHEBI:78522"/>
        <dbReference type="ChEBI" id="CHEBI:456215"/>
        <dbReference type="EC" id="6.1.1.14"/>
    </reaction>
</comment>
<dbReference type="GO" id="GO:0004814">
    <property type="term" value="F:arginine-tRNA ligase activity"/>
    <property type="evidence" value="ECO:0007669"/>
    <property type="project" value="InterPro"/>
</dbReference>
<dbReference type="GO" id="GO:0005829">
    <property type="term" value="C:cytosol"/>
    <property type="evidence" value="ECO:0007669"/>
    <property type="project" value="TreeGrafter"/>
</dbReference>
<dbReference type="GO" id="GO:0004820">
    <property type="term" value="F:glycine-tRNA ligase activity"/>
    <property type="evidence" value="ECO:0007669"/>
    <property type="project" value="UniProtKB-UniRule"/>
</dbReference>
<dbReference type="EC" id="6.1.1.14" evidence="11"/>
<dbReference type="Pfam" id="PF02092">
    <property type="entry name" value="tRNA_synt_2f"/>
    <property type="match status" value="1"/>
</dbReference>
<evidence type="ECO:0000256" key="6">
    <source>
        <dbReference type="ARBA" id="ARBA00022741"/>
    </source>
</evidence>
<evidence type="ECO:0000256" key="10">
    <source>
        <dbReference type="ARBA" id="ARBA00047937"/>
    </source>
</evidence>
<dbReference type="Pfam" id="PF05746">
    <property type="entry name" value="DALR_1"/>
    <property type="match status" value="1"/>
</dbReference>
<evidence type="ECO:0000256" key="1">
    <source>
        <dbReference type="ARBA" id="ARBA00004496"/>
    </source>
</evidence>
<protein>
    <recommendedName>
        <fullName evidence="11">Glycine--tRNA ligase beta subunit</fullName>
        <ecNumber evidence="11">6.1.1.14</ecNumber>
    </recommendedName>
    <alternativeName>
        <fullName evidence="11">Glycyl-tRNA synthetase beta subunit</fullName>
        <shortName evidence="11">GlyRS</shortName>
    </alternativeName>
</protein>
<comment type="subcellular location">
    <subcellularLocation>
        <location evidence="1 11">Cytoplasm</location>
    </subcellularLocation>
</comment>
<comment type="caution">
    <text evidence="13">The sequence shown here is derived from an EMBL/GenBank/DDBJ whole genome shotgun (WGS) entry which is preliminary data.</text>
</comment>
<dbReference type="PROSITE" id="PS50861">
    <property type="entry name" value="AA_TRNA_LIGASE_II_GLYAB"/>
    <property type="match status" value="1"/>
</dbReference>
<dbReference type="PANTHER" id="PTHR30075">
    <property type="entry name" value="GLYCYL-TRNA SYNTHETASE"/>
    <property type="match status" value="1"/>
</dbReference>
<proteinExistence type="inferred from homology"/>
<evidence type="ECO:0000256" key="9">
    <source>
        <dbReference type="ARBA" id="ARBA00023146"/>
    </source>
</evidence>
<evidence type="ECO:0000259" key="12">
    <source>
        <dbReference type="Pfam" id="PF05746"/>
    </source>
</evidence>
<dbReference type="InterPro" id="IPR015944">
    <property type="entry name" value="Gly-tRNA-synth_bsu"/>
</dbReference>
<dbReference type="GO" id="GO:0005524">
    <property type="term" value="F:ATP binding"/>
    <property type="evidence" value="ECO:0007669"/>
    <property type="project" value="UniProtKB-UniRule"/>
</dbReference>
<dbReference type="AlphaFoldDB" id="A0A0F3QDN3"/>
<name>A0A0F3QDN3_RICBE</name>
<feature type="domain" description="DALR anticodon binding" evidence="12">
    <location>
        <begin position="556"/>
        <end position="651"/>
    </location>
</feature>
<dbReference type="PANTHER" id="PTHR30075:SF2">
    <property type="entry name" value="GLYCINE--TRNA LIGASE, CHLOROPLASTIC_MITOCHONDRIAL 2"/>
    <property type="match status" value="1"/>
</dbReference>
<dbReference type="GO" id="GO:0006420">
    <property type="term" value="P:arginyl-tRNA aminoacylation"/>
    <property type="evidence" value="ECO:0007669"/>
    <property type="project" value="InterPro"/>
</dbReference>
<keyword evidence="6 11" id="KW-0547">Nucleotide-binding</keyword>
<gene>
    <name evidence="11 13" type="primary">glyS</name>
    <name evidence="13" type="ORF">RBEAN4_1400</name>
</gene>
<accession>A0A0F3QDN3</accession>
<comment type="similarity">
    <text evidence="2 11">Belongs to the class-II aminoacyl-tRNA synthetase family.</text>
</comment>
<dbReference type="HAMAP" id="MF_00255">
    <property type="entry name" value="Gly_tRNA_synth_beta"/>
    <property type="match status" value="1"/>
</dbReference>
<keyword evidence="14" id="KW-1185">Reference proteome</keyword>
<dbReference type="EMBL" id="LAOI01000001">
    <property type="protein sequence ID" value="KJV90397.1"/>
    <property type="molecule type" value="Genomic_DNA"/>
</dbReference>
<keyword evidence="8 11" id="KW-0648">Protein biosynthesis</keyword>
<dbReference type="InterPro" id="IPR006194">
    <property type="entry name" value="Gly-tRNA-synth_heterodimer"/>
</dbReference>
<evidence type="ECO:0000256" key="11">
    <source>
        <dbReference type="HAMAP-Rule" id="MF_00255"/>
    </source>
</evidence>
<evidence type="ECO:0000256" key="5">
    <source>
        <dbReference type="ARBA" id="ARBA00022598"/>
    </source>
</evidence>
<reference evidence="13 14" key="1">
    <citation type="submission" date="2015-02" db="EMBL/GenBank/DDBJ databases">
        <title>Genome Sequencing of Rickettsiales.</title>
        <authorList>
            <person name="Daugherty S.C."/>
            <person name="Su Q."/>
            <person name="Abolude K."/>
            <person name="Beier-Sexton M."/>
            <person name="Carlyon J.A."/>
            <person name="Carter R."/>
            <person name="Day N.P."/>
            <person name="Dumler S.J."/>
            <person name="Dyachenko V."/>
            <person name="Godinez A."/>
            <person name="Kurtti T.J."/>
            <person name="Lichay M."/>
            <person name="Mullins K.E."/>
            <person name="Ott S."/>
            <person name="Pappas-Brown V."/>
            <person name="Paris D.H."/>
            <person name="Patel P."/>
            <person name="Richards A.L."/>
            <person name="Sadzewicz L."/>
            <person name="Sears K."/>
            <person name="Seidman D."/>
            <person name="Sengamalay N."/>
            <person name="Stenos J."/>
            <person name="Tallon L.J."/>
            <person name="Vincent G."/>
            <person name="Fraser C.M."/>
            <person name="Munderloh U."/>
            <person name="Dunning-Hotopp J.C."/>
        </authorList>
    </citation>
    <scope>NUCLEOTIDE SEQUENCE [LARGE SCALE GENOMIC DNA]</scope>
    <source>
        <strain evidence="13 14">RML An4</strain>
    </source>
</reference>
<evidence type="ECO:0000256" key="7">
    <source>
        <dbReference type="ARBA" id="ARBA00022840"/>
    </source>
</evidence>
<evidence type="ECO:0000313" key="14">
    <source>
        <dbReference type="Proteomes" id="UP000033661"/>
    </source>
</evidence>
<comment type="subunit">
    <text evidence="3 11">Tetramer of two alpha and two beta subunits.</text>
</comment>
<evidence type="ECO:0000256" key="8">
    <source>
        <dbReference type="ARBA" id="ARBA00022917"/>
    </source>
</evidence>
<keyword evidence="9 11" id="KW-0030">Aminoacyl-tRNA synthetase</keyword>
<dbReference type="PRINTS" id="PR01045">
    <property type="entry name" value="TRNASYNTHGB"/>
</dbReference>
<evidence type="ECO:0000256" key="2">
    <source>
        <dbReference type="ARBA" id="ARBA00008226"/>
    </source>
</evidence>
<evidence type="ECO:0000313" key="13">
    <source>
        <dbReference type="EMBL" id="KJV90397.1"/>
    </source>
</evidence>
<dbReference type="NCBIfam" id="TIGR00211">
    <property type="entry name" value="glyS"/>
    <property type="match status" value="1"/>
</dbReference>
<organism evidence="13 14">
    <name type="scientific">Rickettsia bellii str. RML An4</name>
    <dbReference type="NCBI Taxonomy" id="1359193"/>
    <lineage>
        <taxon>Bacteria</taxon>
        <taxon>Pseudomonadati</taxon>
        <taxon>Pseudomonadota</taxon>
        <taxon>Alphaproteobacteria</taxon>
        <taxon>Rickettsiales</taxon>
        <taxon>Rickettsiaceae</taxon>
        <taxon>Rickettsieae</taxon>
        <taxon>Rickettsia</taxon>
        <taxon>belli group</taxon>
    </lineage>
</organism>
<dbReference type="GO" id="GO:0006426">
    <property type="term" value="P:glycyl-tRNA aminoacylation"/>
    <property type="evidence" value="ECO:0007669"/>
    <property type="project" value="UniProtKB-UniRule"/>
</dbReference>
<evidence type="ECO:0000256" key="3">
    <source>
        <dbReference type="ARBA" id="ARBA00011209"/>
    </source>
</evidence>
<keyword evidence="5 11" id="KW-0436">Ligase</keyword>
<dbReference type="Proteomes" id="UP000033661">
    <property type="component" value="Unassembled WGS sequence"/>
</dbReference>
<evidence type="ECO:0000256" key="4">
    <source>
        <dbReference type="ARBA" id="ARBA00022490"/>
    </source>
</evidence>